<dbReference type="InterPro" id="IPR026015">
    <property type="entry name" value="ATP_synth_OSCP/delta_N_sf"/>
</dbReference>
<dbReference type="PRINTS" id="PR00125">
    <property type="entry name" value="ATPASEDELTA"/>
</dbReference>
<dbReference type="SUPFAM" id="SSF47928">
    <property type="entry name" value="N-terminal domain of the delta subunit of the F1F0-ATP synthase"/>
    <property type="match status" value="1"/>
</dbReference>
<sequence length="187" mass="20750">MPNPRLAARYAKSLVDISVEKNQLEAVKSDMDFLKAVINTSREFKSVLKSPIITADKKSAVFNAVTAGKVSEITVAFSKLLINKGRENVLPEIVIEFENQYNKLKGINIVKFITAQPIGEDLKSQITAKLQADAGISNIQLQSEVDPGIIGGFILEYNNRLVDVSISRDLADIKKQFLDNEFVLNIR</sequence>
<protein>
    <recommendedName>
        <fullName evidence="7">ATP synthase subunit delta</fullName>
    </recommendedName>
    <alternativeName>
        <fullName evidence="7">ATP synthase F(1) sector subunit delta</fullName>
    </alternativeName>
    <alternativeName>
        <fullName evidence="7">F-type ATPase subunit delta</fullName>
        <shortName evidence="7">F-ATPase subunit delta</shortName>
    </alternativeName>
</protein>
<keyword evidence="2 7" id="KW-0813">Transport</keyword>
<evidence type="ECO:0000256" key="6">
    <source>
        <dbReference type="ARBA" id="ARBA00023310"/>
    </source>
</evidence>
<keyword evidence="3 7" id="KW-0375">Hydrogen ion transport</keyword>
<evidence type="ECO:0000256" key="3">
    <source>
        <dbReference type="ARBA" id="ARBA00022781"/>
    </source>
</evidence>
<evidence type="ECO:0000313" key="8">
    <source>
        <dbReference type="EMBL" id="MDA3615067.1"/>
    </source>
</evidence>
<accession>A0ABT4UJP9</accession>
<evidence type="ECO:0000313" key="9">
    <source>
        <dbReference type="Proteomes" id="UP001210231"/>
    </source>
</evidence>
<evidence type="ECO:0000256" key="1">
    <source>
        <dbReference type="ARBA" id="ARBA00004370"/>
    </source>
</evidence>
<organism evidence="8 9">
    <name type="scientific">Polluticaenibacter yanchengensis</name>
    <dbReference type="NCBI Taxonomy" id="3014562"/>
    <lineage>
        <taxon>Bacteria</taxon>
        <taxon>Pseudomonadati</taxon>
        <taxon>Bacteroidota</taxon>
        <taxon>Chitinophagia</taxon>
        <taxon>Chitinophagales</taxon>
        <taxon>Chitinophagaceae</taxon>
        <taxon>Polluticaenibacter</taxon>
    </lineage>
</organism>
<keyword evidence="7" id="KW-0139">CF(1)</keyword>
<dbReference type="EMBL" id="JAQGEF010000009">
    <property type="protein sequence ID" value="MDA3615067.1"/>
    <property type="molecule type" value="Genomic_DNA"/>
</dbReference>
<comment type="caution">
    <text evidence="8">The sequence shown here is derived from an EMBL/GenBank/DDBJ whole genome shotgun (WGS) entry which is preliminary data.</text>
</comment>
<dbReference type="Proteomes" id="UP001210231">
    <property type="component" value="Unassembled WGS sequence"/>
</dbReference>
<comment type="similarity">
    <text evidence="7">Belongs to the ATPase delta chain family.</text>
</comment>
<dbReference type="RefSeq" id="WP_407031392.1">
    <property type="nucleotide sequence ID" value="NZ_JAQGEF010000009.1"/>
</dbReference>
<name>A0ABT4UJP9_9BACT</name>
<keyword evidence="9" id="KW-1185">Reference proteome</keyword>
<dbReference type="PANTHER" id="PTHR11910">
    <property type="entry name" value="ATP SYNTHASE DELTA CHAIN"/>
    <property type="match status" value="1"/>
</dbReference>
<keyword evidence="5 7" id="KW-0472">Membrane</keyword>
<dbReference type="Pfam" id="PF00213">
    <property type="entry name" value="OSCP"/>
    <property type="match status" value="1"/>
</dbReference>
<dbReference type="NCBIfam" id="TIGR01145">
    <property type="entry name" value="ATP_synt_delta"/>
    <property type="match status" value="1"/>
</dbReference>
<keyword evidence="4 7" id="KW-0406">Ion transport</keyword>
<dbReference type="Gene3D" id="1.10.520.20">
    <property type="entry name" value="N-terminal domain of the delta subunit of the F1F0-ATP synthase"/>
    <property type="match status" value="1"/>
</dbReference>
<comment type="subcellular location">
    <subcellularLocation>
        <location evidence="7">Cell membrane</location>
        <topology evidence="7">Peripheral membrane protein</topology>
    </subcellularLocation>
    <subcellularLocation>
        <location evidence="1">Membrane</location>
    </subcellularLocation>
</comment>
<dbReference type="HAMAP" id="MF_01416">
    <property type="entry name" value="ATP_synth_delta_bact"/>
    <property type="match status" value="1"/>
</dbReference>
<reference evidence="8 9" key="1">
    <citation type="submission" date="2022-12" db="EMBL/GenBank/DDBJ databases">
        <title>Chitinophagaceae gen. sp. nov., a new member of the family Chitinophagaceae, isolated from soil in a chemical factory.</title>
        <authorList>
            <person name="Ke Z."/>
        </authorList>
    </citation>
    <scope>NUCLEOTIDE SEQUENCE [LARGE SCALE GENOMIC DNA]</scope>
    <source>
        <strain evidence="8 9">LY-5</strain>
    </source>
</reference>
<evidence type="ECO:0000256" key="4">
    <source>
        <dbReference type="ARBA" id="ARBA00023065"/>
    </source>
</evidence>
<evidence type="ECO:0000256" key="5">
    <source>
        <dbReference type="ARBA" id="ARBA00023136"/>
    </source>
</evidence>
<keyword evidence="6 7" id="KW-0066">ATP synthesis</keyword>
<gene>
    <name evidence="7 8" type="primary">atpH</name>
    <name evidence="8" type="ORF">O3P16_09630</name>
</gene>
<evidence type="ECO:0000256" key="2">
    <source>
        <dbReference type="ARBA" id="ARBA00022448"/>
    </source>
</evidence>
<comment type="function">
    <text evidence="7">This protein is part of the stalk that links CF(0) to CF(1). It either transmits conformational changes from CF(0) to CF(1) or is implicated in proton conduction.</text>
</comment>
<keyword evidence="7" id="KW-1003">Cell membrane</keyword>
<dbReference type="InterPro" id="IPR000711">
    <property type="entry name" value="ATPase_OSCP/dsu"/>
</dbReference>
<proteinExistence type="inferred from homology"/>
<comment type="function">
    <text evidence="7">F(1)F(0) ATP synthase produces ATP from ADP in the presence of a proton or sodium gradient. F-type ATPases consist of two structural domains, F(1) containing the extramembraneous catalytic core and F(0) containing the membrane proton channel, linked together by a central stalk and a peripheral stalk. During catalysis, ATP synthesis in the catalytic domain of F(1) is coupled via a rotary mechanism of the central stalk subunits to proton translocation.</text>
</comment>
<evidence type="ECO:0000256" key="7">
    <source>
        <dbReference type="HAMAP-Rule" id="MF_01416"/>
    </source>
</evidence>